<evidence type="ECO:0000256" key="7">
    <source>
        <dbReference type="RuleBase" id="RU003360"/>
    </source>
</evidence>
<dbReference type="SUPFAM" id="SSF52490">
    <property type="entry name" value="Tubulin nucleotide-binding domain-like"/>
    <property type="match status" value="1"/>
</dbReference>
<evidence type="ECO:0000313" key="11">
    <source>
        <dbReference type="Proteomes" id="UP000050360"/>
    </source>
</evidence>
<proteinExistence type="inferred from homology"/>
<keyword evidence="2 5" id="KW-0547">Nucleotide-binding</keyword>
<dbReference type="CDD" id="cd02201">
    <property type="entry name" value="FtsZ_type1"/>
    <property type="match status" value="1"/>
</dbReference>
<dbReference type="PANTHER" id="PTHR30314">
    <property type="entry name" value="CELL DIVISION PROTEIN FTSZ-RELATED"/>
    <property type="match status" value="1"/>
</dbReference>
<evidence type="ECO:0000256" key="3">
    <source>
        <dbReference type="ARBA" id="ARBA00023134"/>
    </source>
</evidence>
<dbReference type="InterPro" id="IPR045061">
    <property type="entry name" value="FtsZ/CetZ"/>
</dbReference>
<dbReference type="InterPro" id="IPR018316">
    <property type="entry name" value="Tubulin/FtsZ_2-layer-sand-dom"/>
</dbReference>
<dbReference type="Proteomes" id="UP000050360">
    <property type="component" value="Unassembled WGS sequence"/>
</dbReference>
<dbReference type="HAMAP" id="MF_00909">
    <property type="entry name" value="FtsZ"/>
    <property type="match status" value="1"/>
</dbReference>
<keyword evidence="5 7" id="KW-0131">Cell cycle</keyword>
<evidence type="ECO:0000259" key="8">
    <source>
        <dbReference type="SMART" id="SM00864"/>
    </source>
</evidence>
<feature type="domain" description="Tubulin/FtsZ GTPase" evidence="8">
    <location>
        <begin position="15"/>
        <end position="205"/>
    </location>
</feature>
<keyword evidence="5" id="KW-0963">Cytoplasm</keyword>
<reference evidence="10 11" key="1">
    <citation type="submission" date="2015-09" db="EMBL/GenBank/DDBJ databases">
        <title>A metagenomics-based metabolic model of nitrate-dependent anaerobic oxidation of methane by Methanoperedens-like archaea.</title>
        <authorList>
            <person name="Arshad A."/>
            <person name="Speth D.R."/>
            <person name="De Graaf R.M."/>
            <person name="Op Den Camp H.J."/>
            <person name="Jetten M.S."/>
            <person name="Welte C.U."/>
        </authorList>
    </citation>
    <scope>NUCLEOTIDE SEQUENCE [LARGE SCALE GENOMIC DNA]</scope>
</reference>
<dbReference type="GO" id="GO:0005737">
    <property type="term" value="C:cytoplasm"/>
    <property type="evidence" value="ECO:0007669"/>
    <property type="project" value="UniProtKB-SubCell"/>
</dbReference>
<dbReference type="Gene3D" id="3.40.50.1440">
    <property type="entry name" value="Tubulin/FtsZ, GTPase domain"/>
    <property type="match status" value="1"/>
</dbReference>
<dbReference type="SMART" id="SM00865">
    <property type="entry name" value="Tubulin_C"/>
    <property type="match status" value="1"/>
</dbReference>
<name>A0A0P8DWD3_9EURY</name>
<comment type="subunit">
    <text evidence="5">Homodimer. Polymerizes to form a dynamic ring structure in a strictly GTP-dependent manner. Interacts directly with several other division proteins.</text>
</comment>
<organism evidence="10 11">
    <name type="scientific">Candidatus Methanoperedens nitratireducens</name>
    <dbReference type="NCBI Taxonomy" id="1392998"/>
    <lineage>
        <taxon>Archaea</taxon>
        <taxon>Methanobacteriati</taxon>
        <taxon>Methanobacteriota</taxon>
        <taxon>Stenosarchaea group</taxon>
        <taxon>Methanomicrobia</taxon>
        <taxon>Methanosarcinales</taxon>
        <taxon>ANME-2 cluster</taxon>
        <taxon>Candidatus Methanoperedentaceae</taxon>
        <taxon>Candidatus Methanoperedens</taxon>
    </lineage>
</organism>
<evidence type="ECO:0000256" key="6">
    <source>
        <dbReference type="NCBIfam" id="TIGR00065"/>
    </source>
</evidence>
<dbReference type="AlphaFoldDB" id="A0A0P8DWD3"/>
<feature type="binding site" evidence="5">
    <location>
        <position position="141"/>
    </location>
    <ligand>
        <name>GTP</name>
        <dbReference type="ChEBI" id="CHEBI:37565"/>
    </ligand>
</feature>
<dbReference type="GO" id="GO:0032153">
    <property type="term" value="C:cell division site"/>
    <property type="evidence" value="ECO:0007669"/>
    <property type="project" value="UniProtKB-UniRule"/>
</dbReference>
<evidence type="ECO:0000256" key="2">
    <source>
        <dbReference type="ARBA" id="ARBA00022741"/>
    </source>
</evidence>
<dbReference type="SUPFAM" id="SSF55307">
    <property type="entry name" value="Tubulin C-terminal domain-like"/>
    <property type="match status" value="1"/>
</dbReference>
<dbReference type="PRINTS" id="PR00423">
    <property type="entry name" value="CELLDVISFTSZ"/>
</dbReference>
<dbReference type="GO" id="GO:0003924">
    <property type="term" value="F:GTPase activity"/>
    <property type="evidence" value="ECO:0007669"/>
    <property type="project" value="UniProtKB-UniRule"/>
</dbReference>
<feature type="domain" description="Tubulin/FtsZ 2-layer sandwich" evidence="9">
    <location>
        <begin position="207"/>
        <end position="321"/>
    </location>
</feature>
<dbReference type="InterPro" id="IPR000158">
    <property type="entry name" value="Cell_div_FtsZ"/>
</dbReference>
<comment type="subcellular location">
    <subcellularLocation>
        <location evidence="5">Cytoplasm</location>
    </subcellularLocation>
    <text evidence="5">Assembles at midcell at the inner surface of the cytoplasmic membrane.</text>
</comment>
<dbReference type="InterPro" id="IPR024757">
    <property type="entry name" value="FtsZ_C"/>
</dbReference>
<dbReference type="PANTHER" id="PTHR30314:SF3">
    <property type="entry name" value="MITOCHONDRIAL DIVISION PROTEIN FSZA"/>
    <property type="match status" value="1"/>
</dbReference>
<evidence type="ECO:0000256" key="5">
    <source>
        <dbReference type="HAMAP-Rule" id="MF_00909"/>
    </source>
</evidence>
<dbReference type="SMART" id="SM00864">
    <property type="entry name" value="Tubulin"/>
    <property type="match status" value="1"/>
</dbReference>
<protein>
    <recommendedName>
        <fullName evidence="5 6">Cell division protein FtsZ</fullName>
    </recommendedName>
</protein>
<keyword evidence="4 5" id="KW-0717">Septation</keyword>
<dbReference type="EMBL" id="LKCM01000283">
    <property type="protein sequence ID" value="KPQ41919.1"/>
    <property type="molecule type" value="Genomic_DNA"/>
</dbReference>
<feature type="binding site" evidence="5">
    <location>
        <position position="144"/>
    </location>
    <ligand>
        <name>GTP</name>
        <dbReference type="ChEBI" id="CHEBI:37565"/>
    </ligand>
</feature>
<comment type="similarity">
    <text evidence="1 5 7">Belongs to the FtsZ family.</text>
</comment>
<dbReference type="Pfam" id="PF00091">
    <property type="entry name" value="Tubulin"/>
    <property type="match status" value="1"/>
</dbReference>
<feature type="binding site" evidence="5">
    <location>
        <position position="187"/>
    </location>
    <ligand>
        <name>GTP</name>
        <dbReference type="ChEBI" id="CHEBI:37565"/>
    </ligand>
</feature>
<evidence type="ECO:0000259" key="9">
    <source>
        <dbReference type="SMART" id="SM00865"/>
    </source>
</evidence>
<dbReference type="PATRIC" id="fig|1719120.3.peg.3834"/>
<gene>
    <name evidence="5" type="primary">ftsZ</name>
    <name evidence="10" type="ORF">MPEBLZ_03534</name>
</gene>
<dbReference type="InterPro" id="IPR008280">
    <property type="entry name" value="Tub_FtsZ_C"/>
</dbReference>
<sequence length="321" mass="33701">MNGEFTEIIEASRPSVTVIGLGGAGSNIITFLSEKNIAGAKIIAANSDISHLILQRADKLLLLGKDRGKGKGCGGFPEVGAECAWESKEDIQKELEGANIVFIVAGLGGGTGTGSAPVVAEISRSMGALTIACLTMPFEIESLRRENAKKAIRALSQTCDSVVLIDNTKLRQVAGNLPLKTAFAVANSLIGAFIKSITETITLPSLMNLDFADLKAVLENKGISSFGIGESEGPDRVKKAVLKAVSAPLLDIPDLGSAHGLLIHISGGQDLTLEEVAHVDELMAQQVPGTKRIIWGANVDETMTGRIRIMALFASVGNPFE</sequence>
<dbReference type="InterPro" id="IPR020805">
    <property type="entry name" value="Cell_div_FtsZ_CS"/>
</dbReference>
<feature type="binding site" evidence="5">
    <location>
        <begin position="110"/>
        <end position="112"/>
    </location>
    <ligand>
        <name>GTP</name>
        <dbReference type="ChEBI" id="CHEBI:37565"/>
    </ligand>
</feature>
<feature type="binding site" evidence="5">
    <location>
        <begin position="23"/>
        <end position="27"/>
    </location>
    <ligand>
        <name>GTP</name>
        <dbReference type="ChEBI" id="CHEBI:37565"/>
    </ligand>
</feature>
<dbReference type="GO" id="GO:0051258">
    <property type="term" value="P:protein polymerization"/>
    <property type="evidence" value="ECO:0007669"/>
    <property type="project" value="UniProtKB-UniRule"/>
</dbReference>
<dbReference type="InterPro" id="IPR036525">
    <property type="entry name" value="Tubulin/FtsZ_GTPase_sf"/>
</dbReference>
<comment type="function">
    <text evidence="5">Essential cell division protein that forms a contractile ring structure (Z ring) at the future cell division site. The regulation of the ring assembly controls the timing and the location of cell division. One of the functions of the FtsZ ring is to recruit other cell division proteins to the septum to produce a new cell wall between the dividing cells. Binds GTP and shows GTPase activity.</text>
</comment>
<accession>A0A0P8DWD3</accession>
<evidence type="ECO:0000256" key="4">
    <source>
        <dbReference type="ARBA" id="ARBA00023210"/>
    </source>
</evidence>
<keyword evidence="3 5" id="KW-0342">GTP-binding</keyword>
<dbReference type="InterPro" id="IPR003008">
    <property type="entry name" value="Tubulin_FtsZ_GTPase"/>
</dbReference>
<dbReference type="GO" id="GO:0043093">
    <property type="term" value="P:FtsZ-dependent cytokinesis"/>
    <property type="evidence" value="ECO:0007669"/>
    <property type="project" value="UniProtKB-UniRule"/>
</dbReference>
<evidence type="ECO:0000256" key="1">
    <source>
        <dbReference type="ARBA" id="ARBA00009690"/>
    </source>
</evidence>
<dbReference type="GO" id="GO:0005525">
    <property type="term" value="F:GTP binding"/>
    <property type="evidence" value="ECO:0007669"/>
    <property type="project" value="UniProtKB-UniRule"/>
</dbReference>
<keyword evidence="5 7" id="KW-0132">Cell division</keyword>
<comment type="caution">
    <text evidence="10">The sequence shown here is derived from an EMBL/GenBank/DDBJ whole genome shotgun (WGS) entry which is preliminary data.</text>
</comment>
<dbReference type="NCBIfam" id="TIGR00065">
    <property type="entry name" value="ftsZ"/>
    <property type="match status" value="1"/>
</dbReference>
<dbReference type="PROSITE" id="PS01135">
    <property type="entry name" value="FTSZ_2"/>
    <property type="match status" value="1"/>
</dbReference>
<evidence type="ECO:0000313" key="10">
    <source>
        <dbReference type="EMBL" id="KPQ41919.1"/>
    </source>
</evidence>
<dbReference type="Pfam" id="PF12327">
    <property type="entry name" value="FtsZ_C"/>
    <property type="match status" value="1"/>
</dbReference>